<gene>
    <name evidence="1" type="ORF">FWILDA_LOCUS11688</name>
</gene>
<dbReference type="Proteomes" id="UP001153678">
    <property type="component" value="Unassembled WGS sequence"/>
</dbReference>
<evidence type="ECO:0000313" key="2">
    <source>
        <dbReference type="Proteomes" id="UP001153678"/>
    </source>
</evidence>
<dbReference type="OrthoDB" id="2352786at2759"/>
<proteinExistence type="predicted"/>
<dbReference type="AlphaFoldDB" id="A0A9W4WSX8"/>
<name>A0A9W4WSX8_9GLOM</name>
<organism evidence="1 2">
    <name type="scientific">Funneliformis geosporum</name>
    <dbReference type="NCBI Taxonomy" id="1117311"/>
    <lineage>
        <taxon>Eukaryota</taxon>
        <taxon>Fungi</taxon>
        <taxon>Fungi incertae sedis</taxon>
        <taxon>Mucoromycota</taxon>
        <taxon>Glomeromycotina</taxon>
        <taxon>Glomeromycetes</taxon>
        <taxon>Glomerales</taxon>
        <taxon>Glomeraceae</taxon>
        <taxon>Funneliformis</taxon>
    </lineage>
</organism>
<protein>
    <submittedName>
        <fullName evidence="1">8453_t:CDS:1</fullName>
    </submittedName>
</protein>
<sequence length="176" mass="20600">MKNIYEMVGEQTTLAKNTFNLVEEVVNDLDKTNIRLDRLEQAESRVKILSNYRDWIKNFINHVKGKIGESEWNTAVDSFSFLEEQLEDDEIDCLDKLNQILSNVGMTTDDIKLLLEVKSESNIKFHKNGQTLEVAKNLLNDPLPDDLERFKDPLRKALDAINIWRPVRQRRNISRR</sequence>
<evidence type="ECO:0000313" key="1">
    <source>
        <dbReference type="EMBL" id="CAI2184660.1"/>
    </source>
</evidence>
<reference evidence="1" key="1">
    <citation type="submission" date="2022-08" db="EMBL/GenBank/DDBJ databases">
        <authorList>
            <person name="Kallberg Y."/>
            <person name="Tangrot J."/>
            <person name="Rosling A."/>
        </authorList>
    </citation>
    <scope>NUCLEOTIDE SEQUENCE</scope>
    <source>
        <strain evidence="1">Wild A</strain>
    </source>
</reference>
<dbReference type="EMBL" id="CAMKVN010003414">
    <property type="protein sequence ID" value="CAI2184660.1"/>
    <property type="molecule type" value="Genomic_DNA"/>
</dbReference>
<accession>A0A9W4WSX8</accession>
<keyword evidence="2" id="KW-1185">Reference proteome</keyword>
<comment type="caution">
    <text evidence="1">The sequence shown here is derived from an EMBL/GenBank/DDBJ whole genome shotgun (WGS) entry which is preliminary data.</text>
</comment>